<proteinExistence type="predicted"/>
<dbReference type="Pfam" id="PF14114">
    <property type="entry name" value="DUF4286"/>
    <property type="match status" value="1"/>
</dbReference>
<organism evidence="1 2">
    <name type="scientific">Larkinella arboricola</name>
    <dbReference type="NCBI Taxonomy" id="643671"/>
    <lineage>
        <taxon>Bacteria</taxon>
        <taxon>Pseudomonadati</taxon>
        <taxon>Bacteroidota</taxon>
        <taxon>Cytophagia</taxon>
        <taxon>Cytophagales</taxon>
        <taxon>Spirosomataceae</taxon>
        <taxon>Larkinella</taxon>
    </lineage>
</organism>
<dbReference type="AlphaFoldDB" id="A0A327WST7"/>
<dbReference type="Proteomes" id="UP000248790">
    <property type="component" value="Unassembled WGS sequence"/>
</dbReference>
<dbReference type="EMBL" id="QLMC01000005">
    <property type="protein sequence ID" value="RAJ94091.1"/>
    <property type="molecule type" value="Genomic_DNA"/>
</dbReference>
<sequence>MILYNLTVNIDKAVEREWLKWMRGEHIPAVMATGLPQAYKILHLLTEIDNNGATYTFQYTFSSKLDFFRFQKFHSDELLGQLQERYGSQHVTFQSLLEEV</sequence>
<name>A0A327WST7_LARAB</name>
<reference evidence="1 2" key="1">
    <citation type="submission" date="2018-06" db="EMBL/GenBank/DDBJ databases">
        <title>Genomic Encyclopedia of Archaeal and Bacterial Type Strains, Phase II (KMG-II): from individual species to whole genera.</title>
        <authorList>
            <person name="Goeker M."/>
        </authorList>
    </citation>
    <scope>NUCLEOTIDE SEQUENCE [LARGE SCALE GENOMIC DNA]</scope>
    <source>
        <strain evidence="1 2">DSM 21851</strain>
    </source>
</reference>
<dbReference type="RefSeq" id="WP_111630015.1">
    <property type="nucleotide sequence ID" value="NZ_QLMC01000005.1"/>
</dbReference>
<keyword evidence="2" id="KW-1185">Reference proteome</keyword>
<dbReference type="OrthoDB" id="1121837at2"/>
<dbReference type="InterPro" id="IPR025563">
    <property type="entry name" value="DUF4286"/>
</dbReference>
<evidence type="ECO:0000313" key="1">
    <source>
        <dbReference type="EMBL" id="RAJ94091.1"/>
    </source>
</evidence>
<evidence type="ECO:0000313" key="2">
    <source>
        <dbReference type="Proteomes" id="UP000248790"/>
    </source>
</evidence>
<protein>
    <submittedName>
        <fullName evidence="1">Uncharacterized protein DUF4286</fullName>
    </submittedName>
</protein>
<gene>
    <name evidence="1" type="ORF">LX87_03975</name>
</gene>
<comment type="caution">
    <text evidence="1">The sequence shown here is derived from an EMBL/GenBank/DDBJ whole genome shotgun (WGS) entry which is preliminary data.</text>
</comment>
<accession>A0A327WST7</accession>